<dbReference type="Proteomes" id="UP000801492">
    <property type="component" value="Unassembled WGS sequence"/>
</dbReference>
<gene>
    <name evidence="2" type="ORF">ILUMI_01337</name>
</gene>
<reference evidence="2" key="1">
    <citation type="submission" date="2019-08" db="EMBL/GenBank/DDBJ databases">
        <title>The genome of the North American firefly Photinus pyralis.</title>
        <authorList>
            <consortium name="Photinus pyralis genome working group"/>
            <person name="Fallon T.R."/>
            <person name="Sander Lower S.E."/>
            <person name="Weng J.-K."/>
        </authorList>
    </citation>
    <scope>NUCLEOTIDE SEQUENCE</scope>
    <source>
        <strain evidence="2">TRF0915ILg1</strain>
        <tissue evidence="2">Whole body</tissue>
    </source>
</reference>
<accession>A0A8K0GMC2</accession>
<organism evidence="2 3">
    <name type="scientific">Ignelater luminosus</name>
    <name type="common">Cucubano</name>
    <name type="synonym">Pyrophorus luminosus</name>
    <dbReference type="NCBI Taxonomy" id="2038154"/>
    <lineage>
        <taxon>Eukaryota</taxon>
        <taxon>Metazoa</taxon>
        <taxon>Ecdysozoa</taxon>
        <taxon>Arthropoda</taxon>
        <taxon>Hexapoda</taxon>
        <taxon>Insecta</taxon>
        <taxon>Pterygota</taxon>
        <taxon>Neoptera</taxon>
        <taxon>Endopterygota</taxon>
        <taxon>Coleoptera</taxon>
        <taxon>Polyphaga</taxon>
        <taxon>Elateriformia</taxon>
        <taxon>Elateroidea</taxon>
        <taxon>Elateridae</taxon>
        <taxon>Agrypninae</taxon>
        <taxon>Pyrophorini</taxon>
        <taxon>Ignelater</taxon>
    </lineage>
</organism>
<feature type="compositionally biased region" description="Basic residues" evidence="1">
    <location>
        <begin position="172"/>
        <end position="182"/>
    </location>
</feature>
<name>A0A8K0GMC2_IGNLU</name>
<feature type="region of interest" description="Disordered" evidence="1">
    <location>
        <begin position="20"/>
        <end position="64"/>
    </location>
</feature>
<evidence type="ECO:0000313" key="3">
    <source>
        <dbReference type="Proteomes" id="UP000801492"/>
    </source>
</evidence>
<comment type="caution">
    <text evidence="2">The sequence shown here is derived from an EMBL/GenBank/DDBJ whole genome shotgun (WGS) entry which is preliminary data.</text>
</comment>
<evidence type="ECO:0000313" key="2">
    <source>
        <dbReference type="EMBL" id="KAF2904831.1"/>
    </source>
</evidence>
<keyword evidence="3" id="KW-1185">Reference proteome</keyword>
<dbReference type="SUPFAM" id="SSF90209">
    <property type="entry name" value="Ran binding protein zinc finger-like"/>
    <property type="match status" value="1"/>
</dbReference>
<evidence type="ECO:0000256" key="1">
    <source>
        <dbReference type="SAM" id="MobiDB-lite"/>
    </source>
</evidence>
<feature type="region of interest" description="Disordered" evidence="1">
    <location>
        <begin position="168"/>
        <end position="210"/>
    </location>
</feature>
<dbReference type="OrthoDB" id="6762022at2759"/>
<sequence length="336" mass="37469">MDESPLRVKKPRYSWYLKLQSESSEHSEDDTESVYSVQGHETEVIQDTPDTDTKSEGGNSSDSEVLFDVEYELADLSDDENPFVEGNSSSGTDDCVMAAASAAIAAVICDNSLEWLTDGEESDNSSASAFDAELNHTGFGTCIQCKSKNNNPMFRYCQKCFQERKNLFPPRPKGRRRKKRKAEKQLKESETTTESSSLQKNLENSQDSGAGFSQDFTATFGIMMASTSTEELKEIKPEKTASQDSGIGSQDFLLFDNMKDDVKTSKRKRSISTTETEDEDLSSSKRIKSEICNGNVLQSDSISSSEVLKNERILTMKYCASYVRMLIRKSRLVSSI</sequence>
<dbReference type="EMBL" id="VTPC01000666">
    <property type="protein sequence ID" value="KAF2904831.1"/>
    <property type="molecule type" value="Genomic_DNA"/>
</dbReference>
<dbReference type="InterPro" id="IPR036443">
    <property type="entry name" value="Znf_RanBP2_sf"/>
</dbReference>
<protein>
    <submittedName>
        <fullName evidence="2">Uncharacterized protein</fullName>
    </submittedName>
</protein>
<dbReference type="Gene3D" id="2.30.30.380">
    <property type="entry name" value="Zn-finger domain of Sec23/24"/>
    <property type="match status" value="1"/>
</dbReference>
<dbReference type="AlphaFoldDB" id="A0A8K0GMC2"/>
<proteinExistence type="predicted"/>